<evidence type="ECO:0000259" key="4">
    <source>
        <dbReference type="Pfam" id="PF00535"/>
    </source>
</evidence>
<reference evidence="5 6" key="2">
    <citation type="submission" date="2019-09" db="EMBL/GenBank/DDBJ databases">
        <authorList>
            <person name="Jin C."/>
        </authorList>
    </citation>
    <scope>NUCLEOTIDE SEQUENCE [LARGE SCALE GENOMIC DNA]</scope>
    <source>
        <strain evidence="5 6">BN140002</strain>
    </source>
</reference>
<keyword evidence="6" id="KW-1185">Reference proteome</keyword>
<dbReference type="Proteomes" id="UP000323142">
    <property type="component" value="Unassembled WGS sequence"/>
</dbReference>
<dbReference type="Pfam" id="PF00535">
    <property type="entry name" value="Glycos_transf_2"/>
    <property type="match status" value="1"/>
</dbReference>
<accession>A0A5B2V8E3</accession>
<dbReference type="GO" id="GO:0016757">
    <property type="term" value="F:glycosyltransferase activity"/>
    <property type="evidence" value="ECO:0007669"/>
    <property type="project" value="UniProtKB-KW"/>
</dbReference>
<comment type="caution">
    <text evidence="5">The sequence shown here is derived from an EMBL/GenBank/DDBJ whole genome shotgun (WGS) entry which is preliminary data.</text>
</comment>
<keyword evidence="2" id="KW-0328">Glycosyltransferase</keyword>
<dbReference type="AlphaFoldDB" id="A0A5B2V8E3"/>
<sequence>MGAAVSTPTISVVLPVYNGAADVIAAIESVLNQSFADFELLAIDDCSPRDNSLELIRCFAAERGDPRLKVIALDRNHGLAGVLNAGIAMARGRYIARQDQDDFSKPERFARQVAQLEADPECGMVGTGAEIWSGGAFTGRVHDHPARNNELQHDLLINNPFMHASVMLRREVFETVGPYCTDKSRQPPEDYELWSRVARRWRVANIPERLMIYQEVAGSMSRTGDNPFLDKVVTIAAENIAWWCGLPAPDAACRDAAALGNAAYGKLSEKADVDTITARVLEASRAIADRHGGEGLAKRRDELVANLRHHFLQARRLPESASPLLALYRRLPLPIGARRLIRRWISG</sequence>
<evidence type="ECO:0000256" key="1">
    <source>
        <dbReference type="ARBA" id="ARBA00006739"/>
    </source>
</evidence>
<protein>
    <submittedName>
        <fullName evidence="5">Glycosyltransferase family 2 protein</fullName>
    </submittedName>
</protein>
<dbReference type="InterPro" id="IPR050834">
    <property type="entry name" value="Glycosyltransf_2"/>
</dbReference>
<dbReference type="InterPro" id="IPR001173">
    <property type="entry name" value="Glyco_trans_2-like"/>
</dbReference>
<dbReference type="PANTHER" id="PTHR43685">
    <property type="entry name" value="GLYCOSYLTRANSFERASE"/>
    <property type="match status" value="1"/>
</dbReference>
<feature type="domain" description="Glycosyltransferase 2-like" evidence="4">
    <location>
        <begin position="11"/>
        <end position="176"/>
    </location>
</feature>
<proteinExistence type="inferred from homology"/>
<comment type="similarity">
    <text evidence="1">Belongs to the glycosyltransferase 2 family.</text>
</comment>
<evidence type="ECO:0000256" key="2">
    <source>
        <dbReference type="ARBA" id="ARBA00022676"/>
    </source>
</evidence>
<dbReference type="PANTHER" id="PTHR43685:SF5">
    <property type="entry name" value="GLYCOSYLTRANSFERASE EPSE-RELATED"/>
    <property type="match status" value="1"/>
</dbReference>
<dbReference type="Gene3D" id="3.90.550.10">
    <property type="entry name" value="Spore Coat Polysaccharide Biosynthesis Protein SpsA, Chain A"/>
    <property type="match status" value="1"/>
</dbReference>
<dbReference type="SUPFAM" id="SSF53448">
    <property type="entry name" value="Nucleotide-diphospho-sugar transferases"/>
    <property type="match status" value="1"/>
</dbReference>
<dbReference type="InterPro" id="IPR029044">
    <property type="entry name" value="Nucleotide-diphossugar_trans"/>
</dbReference>
<reference evidence="5 6" key="1">
    <citation type="submission" date="2019-09" db="EMBL/GenBank/DDBJ databases">
        <title>Salinarimonas rosea gen. nov., sp. nov., a new member of the a-2 subgroup of the Proteobacteria.</title>
        <authorList>
            <person name="Liu J."/>
        </authorList>
    </citation>
    <scope>NUCLEOTIDE SEQUENCE [LARGE SCALE GENOMIC DNA]</scope>
    <source>
        <strain evidence="5 6">BN140002</strain>
    </source>
</reference>
<organism evidence="5 6">
    <name type="scientific">Salinarimonas soli</name>
    <dbReference type="NCBI Taxonomy" id="1638099"/>
    <lineage>
        <taxon>Bacteria</taxon>
        <taxon>Pseudomonadati</taxon>
        <taxon>Pseudomonadota</taxon>
        <taxon>Alphaproteobacteria</taxon>
        <taxon>Hyphomicrobiales</taxon>
        <taxon>Salinarimonadaceae</taxon>
        <taxon>Salinarimonas</taxon>
    </lineage>
</organism>
<name>A0A5B2V8E3_9HYPH</name>
<keyword evidence="3 5" id="KW-0808">Transferase</keyword>
<evidence type="ECO:0000313" key="6">
    <source>
        <dbReference type="Proteomes" id="UP000323142"/>
    </source>
</evidence>
<evidence type="ECO:0000256" key="3">
    <source>
        <dbReference type="ARBA" id="ARBA00022679"/>
    </source>
</evidence>
<dbReference type="EMBL" id="VUOA01000037">
    <property type="protein sequence ID" value="KAA2235241.1"/>
    <property type="molecule type" value="Genomic_DNA"/>
</dbReference>
<gene>
    <name evidence="5" type="ORF">F0L46_21090</name>
</gene>
<evidence type="ECO:0000313" key="5">
    <source>
        <dbReference type="EMBL" id="KAA2235241.1"/>
    </source>
</evidence>
<dbReference type="OrthoDB" id="174925at2"/>